<accession>A0A811ASC1</accession>
<organism evidence="1">
    <name type="scientific">Escherichia coli</name>
    <dbReference type="NCBI Taxonomy" id="562"/>
    <lineage>
        <taxon>Bacteria</taxon>
        <taxon>Pseudomonadati</taxon>
        <taxon>Pseudomonadota</taxon>
        <taxon>Gammaproteobacteria</taxon>
        <taxon>Enterobacterales</taxon>
        <taxon>Enterobacteriaceae</taxon>
        <taxon>Escherichia</taxon>
    </lineage>
</organism>
<geneLocation type="plasmid" evidence="1">
    <name>pK38</name>
</geneLocation>
<name>A0A811ASC1_ECOLX</name>
<keyword evidence="1" id="KW-0614">Plasmid</keyword>
<evidence type="ECO:0000313" key="1">
    <source>
        <dbReference type="EMBL" id="BCT73815.1"/>
    </source>
</evidence>
<dbReference type="AlphaFoldDB" id="A0A811ASC1"/>
<dbReference type="EMBL" id="LC620534">
    <property type="protein sequence ID" value="BCT73815.1"/>
    <property type="molecule type" value="Genomic_DNA"/>
</dbReference>
<proteinExistence type="predicted"/>
<reference evidence="1" key="1">
    <citation type="submission" date="2021-03" db="EMBL/GenBank/DDBJ databases">
        <title>Whole genome sequence of tetracycline resistant plasmid in Escherichia coli.</title>
        <authorList>
            <person name="Usui M."/>
            <person name="Fukuda A."/>
        </authorList>
    </citation>
    <scope>NUCLEOTIDE SEQUENCE</scope>
    <source>
        <strain evidence="1">K38</strain>
        <plasmid evidence="1">pK38</plasmid>
    </source>
</reference>
<sequence length="82" mass="9560">MLRFTAAKDFNEDVRGYLVLNMTPTNMFVNEANEAAEVLKDYPEMHLANSRVCDRKAHRDAWAESMTILKRKMIKPSKKSKR</sequence>
<protein>
    <submittedName>
        <fullName evidence="1">Uncharacterized protein</fullName>
    </submittedName>
</protein>